<reference evidence="3" key="1">
    <citation type="submission" date="2023-08" db="EMBL/GenBank/DDBJ databases">
        <title>Draft sequence of the Babesia gibsoni genome.</title>
        <authorList>
            <person name="Yamagishi J.Y."/>
            <person name="Xuan X.X."/>
        </authorList>
    </citation>
    <scope>NUCLEOTIDE SEQUENCE</scope>
    <source>
        <strain evidence="3">Azabu</strain>
    </source>
</reference>
<evidence type="ECO:0000313" key="3">
    <source>
        <dbReference type="EMBL" id="KAK1445132.1"/>
    </source>
</evidence>
<evidence type="ECO:0000256" key="1">
    <source>
        <dbReference type="PROSITE-ProRule" id="PRU00117"/>
    </source>
</evidence>
<accession>A0AAD8PH90</accession>
<name>A0AAD8PH90_BABGI</name>
<protein>
    <recommendedName>
        <fullName evidence="5">K Homology domain-containing protein</fullName>
    </recommendedName>
</protein>
<sequence length="476" mass="53444">MKAVHMVSGHENNPGEASITEDPYAESVSFEECLQNSMDAKFTQLQDDLRFRRCSNISDKTAQMVISGSQLWRDELAENRQAPIFSRNPEASWFGPLAAFANDDANTSDANETSLPLYSYISRRVSESYPTSSSFSKLLDPTINDNYFRSSSSAPLQSFNFLRKPDIHHPLGSNWSFNIKHKENQFNEHKRGNNVFLKILATQLVSGTIIGRGGKGLNWFRRKSRVDDIMISMPWELYPKTEYRTLFLKGNTKAVVKATCIIADLMLSKYNTQYSTTSAASDRMIVLVVLPIFFKNAMEKIRDVCNPELISITLFHSSEEHKEIVAVLKGVKNQVKDLIATIANSIAETLEFKDYCHVAYPGPDGIDVSLMPKDKIMSSGNILEYEKPKEERDSNNNLIFRAKTDPGAHHTLEQRSQGRSEHLDTDVETDEMHSADSNEHMNTIEELLGFEGTQGTSLSGPFSETVAIASLMLASI</sequence>
<feature type="region of interest" description="Disordered" evidence="2">
    <location>
        <begin position="1"/>
        <end position="22"/>
    </location>
</feature>
<organism evidence="3 4">
    <name type="scientific">Babesia gibsoni</name>
    <dbReference type="NCBI Taxonomy" id="33632"/>
    <lineage>
        <taxon>Eukaryota</taxon>
        <taxon>Sar</taxon>
        <taxon>Alveolata</taxon>
        <taxon>Apicomplexa</taxon>
        <taxon>Aconoidasida</taxon>
        <taxon>Piroplasmida</taxon>
        <taxon>Babesiidae</taxon>
        <taxon>Babesia</taxon>
    </lineage>
</organism>
<keyword evidence="1" id="KW-0694">RNA-binding</keyword>
<evidence type="ECO:0000313" key="4">
    <source>
        <dbReference type="Proteomes" id="UP001230268"/>
    </source>
</evidence>
<feature type="region of interest" description="Disordered" evidence="2">
    <location>
        <begin position="402"/>
        <end position="436"/>
    </location>
</feature>
<dbReference type="AlphaFoldDB" id="A0AAD8PH90"/>
<dbReference type="EMBL" id="JAVEPI010000001">
    <property type="protein sequence ID" value="KAK1445132.1"/>
    <property type="molecule type" value="Genomic_DNA"/>
</dbReference>
<keyword evidence="4" id="KW-1185">Reference proteome</keyword>
<dbReference type="InterPro" id="IPR036612">
    <property type="entry name" value="KH_dom_type_1_sf"/>
</dbReference>
<evidence type="ECO:0008006" key="5">
    <source>
        <dbReference type="Google" id="ProtNLM"/>
    </source>
</evidence>
<proteinExistence type="predicted"/>
<dbReference type="Proteomes" id="UP001230268">
    <property type="component" value="Unassembled WGS sequence"/>
</dbReference>
<gene>
    <name evidence="3" type="ORF">BgAZ_110380</name>
</gene>
<dbReference type="PROSITE" id="PS50084">
    <property type="entry name" value="KH_TYPE_1"/>
    <property type="match status" value="1"/>
</dbReference>
<comment type="caution">
    <text evidence="3">The sequence shown here is derived from an EMBL/GenBank/DDBJ whole genome shotgun (WGS) entry which is preliminary data.</text>
</comment>
<dbReference type="SUPFAM" id="SSF54791">
    <property type="entry name" value="Eukaryotic type KH-domain (KH-domain type I)"/>
    <property type="match status" value="1"/>
</dbReference>
<dbReference type="GO" id="GO:0003723">
    <property type="term" value="F:RNA binding"/>
    <property type="evidence" value="ECO:0007669"/>
    <property type="project" value="UniProtKB-UniRule"/>
</dbReference>
<evidence type="ECO:0000256" key="2">
    <source>
        <dbReference type="SAM" id="MobiDB-lite"/>
    </source>
</evidence>